<keyword evidence="2" id="KW-0812">Transmembrane</keyword>
<evidence type="ECO:0008006" key="5">
    <source>
        <dbReference type="Google" id="ProtNLM"/>
    </source>
</evidence>
<feature type="transmembrane region" description="Helical" evidence="2">
    <location>
        <begin position="12"/>
        <end position="38"/>
    </location>
</feature>
<protein>
    <recommendedName>
        <fullName evidence="5">EF-hand domain-containing protein</fullName>
    </recommendedName>
</protein>
<feature type="compositionally biased region" description="Acidic residues" evidence="1">
    <location>
        <begin position="122"/>
        <end position="133"/>
    </location>
</feature>
<dbReference type="PROSITE" id="PS00018">
    <property type="entry name" value="EF_HAND_1"/>
    <property type="match status" value="1"/>
</dbReference>
<keyword evidence="2" id="KW-0472">Membrane</keyword>
<evidence type="ECO:0000256" key="1">
    <source>
        <dbReference type="SAM" id="MobiDB-lite"/>
    </source>
</evidence>
<feature type="compositionally biased region" description="Pro residues" evidence="1">
    <location>
        <begin position="92"/>
        <end position="101"/>
    </location>
</feature>
<organism evidence="3">
    <name type="scientific">uncultured Caudovirales phage</name>
    <dbReference type="NCBI Taxonomy" id="2100421"/>
    <lineage>
        <taxon>Viruses</taxon>
        <taxon>Duplodnaviria</taxon>
        <taxon>Heunggongvirae</taxon>
        <taxon>Uroviricota</taxon>
        <taxon>Caudoviricetes</taxon>
        <taxon>Peduoviridae</taxon>
        <taxon>Maltschvirus</taxon>
        <taxon>Maltschvirus maltsch</taxon>
    </lineage>
</organism>
<name>A0A6J5NMR5_9CAUD</name>
<dbReference type="EMBL" id="LR796674">
    <property type="protein sequence ID" value="CAB4159006.1"/>
    <property type="molecule type" value="Genomic_DNA"/>
</dbReference>
<evidence type="ECO:0000313" key="4">
    <source>
        <dbReference type="EMBL" id="CAB4167273.1"/>
    </source>
</evidence>
<evidence type="ECO:0000313" key="3">
    <source>
        <dbReference type="EMBL" id="CAB4159006.1"/>
    </source>
</evidence>
<dbReference type="InterPro" id="IPR018247">
    <property type="entry name" value="EF_Hand_1_Ca_BS"/>
</dbReference>
<evidence type="ECO:0000256" key="2">
    <source>
        <dbReference type="SAM" id="Phobius"/>
    </source>
</evidence>
<feature type="transmembrane region" description="Helical" evidence="2">
    <location>
        <begin position="50"/>
        <end position="69"/>
    </location>
</feature>
<feature type="compositionally biased region" description="Basic and acidic residues" evidence="1">
    <location>
        <begin position="134"/>
        <end position="146"/>
    </location>
</feature>
<accession>A0A6J5NMR5</accession>
<keyword evidence="2" id="KW-1133">Transmembrane helix</keyword>
<sequence>MEDKLMDARIKALLMAARTMAFVICTITIAMIAGLFVSNEIIDNKDVFGLLSYVMTSVVGAVAGSYATLMGMKGELVPPAPEDRNDPEPEEPAPAPLPPLDLTPEMAPKTYDDPQATVFIDTPDDDDDDDDMEPWEKYRGDLRYDANGDGVVDENDFPDWRSAGQ</sequence>
<reference evidence="3" key="1">
    <citation type="submission" date="2020-04" db="EMBL/GenBank/DDBJ databases">
        <authorList>
            <person name="Chiriac C."/>
            <person name="Salcher M."/>
            <person name="Ghai R."/>
            <person name="Kavagutti S V."/>
        </authorList>
    </citation>
    <scope>NUCLEOTIDE SEQUENCE</scope>
</reference>
<dbReference type="EMBL" id="LR796814">
    <property type="protein sequence ID" value="CAB4167273.1"/>
    <property type="molecule type" value="Genomic_DNA"/>
</dbReference>
<gene>
    <name evidence="3" type="ORF">UFOVP714_50</name>
    <name evidence="4" type="ORF">UFOVP864_10</name>
</gene>
<feature type="region of interest" description="Disordered" evidence="1">
    <location>
        <begin position="74"/>
        <end position="165"/>
    </location>
</feature>
<proteinExistence type="predicted"/>